<keyword evidence="1" id="KW-0812">Transmembrane</keyword>
<organism evidence="2 3">
    <name type="scientific">Phytohabitans aurantiacus</name>
    <dbReference type="NCBI Taxonomy" id="3016789"/>
    <lineage>
        <taxon>Bacteria</taxon>
        <taxon>Bacillati</taxon>
        <taxon>Actinomycetota</taxon>
        <taxon>Actinomycetes</taxon>
        <taxon>Micromonosporales</taxon>
        <taxon>Micromonosporaceae</taxon>
    </lineage>
</organism>
<feature type="transmembrane region" description="Helical" evidence="1">
    <location>
        <begin position="25"/>
        <end position="49"/>
    </location>
</feature>
<keyword evidence="3" id="KW-1185">Reference proteome</keyword>
<feature type="transmembrane region" description="Helical" evidence="1">
    <location>
        <begin position="91"/>
        <end position="116"/>
    </location>
</feature>
<sequence length="122" mass="12615">MTSQFSPQWTVPEPLPDERMTRPGMVALGIGAAILGHVVAGIIGVAGFVGAVGDGPFRLMLAGPVAEAILGLVCLPVSIVWMAGRKRGLGIGLLIGWAVGLTMTFVLGLFLFAVYWGQGPGK</sequence>
<keyword evidence="1" id="KW-1133">Transmembrane helix</keyword>
<accession>A0ABQ5QLL6</accession>
<reference evidence="2" key="1">
    <citation type="submission" date="2022-12" db="EMBL/GenBank/DDBJ databases">
        <title>New Phytohabitans aurantiacus sp. RD004123 nov., an actinomycete isolated from soil.</title>
        <authorList>
            <person name="Triningsih D.W."/>
            <person name="Harunari E."/>
            <person name="Igarashi Y."/>
        </authorList>
    </citation>
    <scope>NUCLEOTIDE SEQUENCE</scope>
    <source>
        <strain evidence="2">RD004123</strain>
    </source>
</reference>
<proteinExistence type="predicted"/>
<name>A0ABQ5QLL6_9ACTN</name>
<dbReference type="Proteomes" id="UP001144280">
    <property type="component" value="Unassembled WGS sequence"/>
</dbReference>
<gene>
    <name evidence="2" type="ORF">Pa4123_06850</name>
</gene>
<keyword evidence="1" id="KW-0472">Membrane</keyword>
<evidence type="ECO:0008006" key="4">
    <source>
        <dbReference type="Google" id="ProtNLM"/>
    </source>
</evidence>
<protein>
    <recommendedName>
        <fullName evidence="4">DUF4190 domain-containing protein</fullName>
    </recommendedName>
</protein>
<evidence type="ECO:0000256" key="1">
    <source>
        <dbReference type="SAM" id="Phobius"/>
    </source>
</evidence>
<dbReference type="EMBL" id="BSDI01000002">
    <property type="protein sequence ID" value="GLH95413.1"/>
    <property type="molecule type" value="Genomic_DNA"/>
</dbReference>
<evidence type="ECO:0000313" key="2">
    <source>
        <dbReference type="EMBL" id="GLH95413.1"/>
    </source>
</evidence>
<evidence type="ECO:0000313" key="3">
    <source>
        <dbReference type="Proteomes" id="UP001144280"/>
    </source>
</evidence>
<comment type="caution">
    <text evidence="2">The sequence shown here is derived from an EMBL/GenBank/DDBJ whole genome shotgun (WGS) entry which is preliminary data.</text>
</comment>
<feature type="transmembrane region" description="Helical" evidence="1">
    <location>
        <begin position="61"/>
        <end position="84"/>
    </location>
</feature>